<reference evidence="2 3" key="1">
    <citation type="journal article" date="2023" name="J. Phycol.">
        <title>Chrysosporum ovalisporum is synonymous with the true-branching cyanobacterium Umezakia natans (Nostocales/Aphanizomenonaceae).</title>
        <authorList>
            <person name="McGregor G.B."/>
            <person name="Sendall B.C."/>
            <person name="Niiyama Y."/>
            <person name="Tuji A."/>
            <person name="Willis A."/>
        </authorList>
    </citation>
    <scope>NUCLEOTIDE SEQUENCE [LARGE SCALE GENOMIC DNA]</scope>
    <source>
        <strain evidence="2 3">FSS-62</strain>
    </source>
</reference>
<name>A0AA43GZJ1_9CYAN</name>
<organism evidence="2 3">
    <name type="scientific">Umezakia ovalisporum FSS-62</name>
    <dbReference type="NCBI Taxonomy" id="2971776"/>
    <lineage>
        <taxon>Bacteria</taxon>
        <taxon>Bacillati</taxon>
        <taxon>Cyanobacteriota</taxon>
        <taxon>Cyanophyceae</taxon>
        <taxon>Nostocales</taxon>
        <taxon>Nodulariaceae</taxon>
        <taxon>Umezakia</taxon>
    </lineage>
</organism>
<dbReference type="PANTHER" id="PTHR43629:SF2">
    <property type="entry name" value="RHODANESE-LIKE_PPIC DOMAIN-CONTAINING PROTEIN 12, CHLOROPLASTIC"/>
    <property type="match status" value="1"/>
</dbReference>
<evidence type="ECO:0000313" key="2">
    <source>
        <dbReference type="EMBL" id="MDH6064671.1"/>
    </source>
</evidence>
<evidence type="ECO:0000259" key="1">
    <source>
        <dbReference type="PROSITE" id="PS50206"/>
    </source>
</evidence>
<evidence type="ECO:0000313" key="3">
    <source>
        <dbReference type="Proteomes" id="UP001159370"/>
    </source>
</evidence>
<dbReference type="InterPro" id="IPR052204">
    <property type="entry name" value="PpiC/parvulin_rotamase"/>
</dbReference>
<proteinExistence type="predicted"/>
<dbReference type="SMART" id="SM00450">
    <property type="entry name" value="RHOD"/>
    <property type="match status" value="1"/>
</dbReference>
<accession>A0AA43GZJ1</accession>
<dbReference type="PROSITE" id="PS50206">
    <property type="entry name" value="RHODANESE_3"/>
    <property type="match status" value="1"/>
</dbReference>
<comment type="caution">
    <text evidence="2">The sequence shown here is derived from an EMBL/GenBank/DDBJ whole genome shotgun (WGS) entry which is preliminary data.</text>
</comment>
<dbReference type="InterPro" id="IPR036873">
    <property type="entry name" value="Rhodanese-like_dom_sf"/>
</dbReference>
<dbReference type="Proteomes" id="UP001159370">
    <property type="component" value="Unassembled WGS sequence"/>
</dbReference>
<gene>
    <name evidence="2" type="ORF">NWP23_13050</name>
</gene>
<feature type="domain" description="Rhodanese" evidence="1">
    <location>
        <begin position="25"/>
        <end position="117"/>
    </location>
</feature>
<sequence>MTGNPSSQLITQISVEELAQRLTSDDVSIQLIDVREPQELAAASIEGFVNLPLSEFAEWGDQVLTMFNPQAETLVLCHHGIRSAQMCQWLMAKGFTNVKNVMGGIDAYSLLVDSSIPKY</sequence>
<dbReference type="InterPro" id="IPR001763">
    <property type="entry name" value="Rhodanese-like_dom"/>
</dbReference>
<dbReference type="Pfam" id="PF00581">
    <property type="entry name" value="Rhodanese"/>
    <property type="match status" value="1"/>
</dbReference>
<dbReference type="RefSeq" id="WP_280657384.1">
    <property type="nucleotide sequence ID" value="NZ_JANQDL010000089.1"/>
</dbReference>
<dbReference type="SUPFAM" id="SSF52821">
    <property type="entry name" value="Rhodanese/Cell cycle control phosphatase"/>
    <property type="match status" value="1"/>
</dbReference>
<protein>
    <submittedName>
        <fullName evidence="2">Rhodanese-like domain-containing protein</fullName>
    </submittedName>
</protein>
<dbReference type="PANTHER" id="PTHR43629">
    <property type="entry name" value="PEPTIDYL-PROLYL CIS-TRANS ISOMERASE"/>
    <property type="match status" value="1"/>
</dbReference>
<dbReference type="EMBL" id="JANQDL010000089">
    <property type="protein sequence ID" value="MDH6064671.1"/>
    <property type="molecule type" value="Genomic_DNA"/>
</dbReference>
<dbReference type="Gene3D" id="3.40.250.10">
    <property type="entry name" value="Rhodanese-like domain"/>
    <property type="match status" value="1"/>
</dbReference>
<dbReference type="CDD" id="cd01528">
    <property type="entry name" value="RHOD_2"/>
    <property type="match status" value="1"/>
</dbReference>
<dbReference type="AlphaFoldDB" id="A0AA43GZJ1"/>